<keyword evidence="4" id="KW-0472">Membrane</keyword>
<feature type="compositionally biased region" description="Low complexity" evidence="3">
    <location>
        <begin position="117"/>
        <end position="137"/>
    </location>
</feature>
<dbReference type="PRINTS" id="PR00922">
    <property type="entry name" value="DADACBPTASE3"/>
</dbReference>
<dbReference type="InterPro" id="IPR012338">
    <property type="entry name" value="Beta-lactam/transpept-like"/>
</dbReference>
<evidence type="ECO:0000313" key="6">
    <source>
        <dbReference type="Proteomes" id="UP000809587"/>
    </source>
</evidence>
<name>A0ABS2J7K7_9ACTN</name>
<dbReference type="PANTHER" id="PTHR30023:SF0">
    <property type="entry name" value="PENICILLIN-SENSITIVE CARBOXYPEPTIDASE A"/>
    <property type="match status" value="1"/>
</dbReference>
<reference evidence="5 6" key="1">
    <citation type="submission" date="2021-02" db="EMBL/GenBank/DDBJ databases">
        <authorList>
            <person name="Lee D.-H."/>
        </authorList>
    </citation>
    <scope>NUCLEOTIDE SEQUENCE [LARGE SCALE GENOMIC DNA]</scope>
    <source>
        <strain evidence="5 6">MMS20-R2-29</strain>
    </source>
</reference>
<gene>
    <name evidence="5" type="primary">dacB</name>
    <name evidence="5" type="ORF">JQN84_05950</name>
</gene>
<dbReference type="EC" id="3.4.16.4" evidence="5"/>
<protein>
    <submittedName>
        <fullName evidence="5">D-alanyl-D-alanine carboxypeptidase/D-alanyl-D-alanine-endopeptidase</fullName>
        <ecNumber evidence="5">3.4.16.4</ecNumber>
    </submittedName>
</protein>
<feature type="compositionally biased region" description="Low complexity" evidence="3">
    <location>
        <begin position="225"/>
        <end position="239"/>
    </location>
</feature>
<keyword evidence="5" id="KW-0645">Protease</keyword>
<dbReference type="InterPro" id="IPR000667">
    <property type="entry name" value="Peptidase_S13"/>
</dbReference>
<dbReference type="SUPFAM" id="SSF56601">
    <property type="entry name" value="beta-lactamase/transpeptidase-like"/>
    <property type="match status" value="1"/>
</dbReference>
<dbReference type="PANTHER" id="PTHR30023">
    <property type="entry name" value="D-ALANYL-D-ALANINE CARBOXYPEPTIDASE"/>
    <property type="match status" value="1"/>
</dbReference>
<evidence type="ECO:0000313" key="5">
    <source>
        <dbReference type="EMBL" id="MBM7082075.1"/>
    </source>
</evidence>
<dbReference type="Gene3D" id="3.40.710.10">
    <property type="entry name" value="DD-peptidase/beta-lactamase superfamily"/>
    <property type="match status" value="2"/>
</dbReference>
<proteinExistence type="inferred from homology"/>
<feature type="region of interest" description="Disordered" evidence="3">
    <location>
        <begin position="444"/>
        <end position="463"/>
    </location>
</feature>
<accession>A0ABS2J7K7</accession>
<dbReference type="Proteomes" id="UP000809587">
    <property type="component" value="Unassembled WGS sequence"/>
</dbReference>
<dbReference type="EMBL" id="JAFEUO010000002">
    <property type="protein sequence ID" value="MBM7082075.1"/>
    <property type="molecule type" value="Genomic_DNA"/>
</dbReference>
<comment type="similarity">
    <text evidence="1">Belongs to the peptidase S13 family.</text>
</comment>
<keyword evidence="4" id="KW-0812">Transmembrane</keyword>
<organism evidence="5 6">
    <name type="scientific">Micromonospora humidisoli</name>
    <dbReference type="NCBI Taxonomy" id="2807622"/>
    <lineage>
        <taxon>Bacteria</taxon>
        <taxon>Bacillati</taxon>
        <taxon>Actinomycetota</taxon>
        <taxon>Actinomycetes</taxon>
        <taxon>Micromonosporales</taxon>
        <taxon>Micromonosporaceae</taxon>
        <taxon>Micromonospora</taxon>
    </lineage>
</organism>
<feature type="region of interest" description="Disordered" evidence="3">
    <location>
        <begin position="1"/>
        <end position="173"/>
    </location>
</feature>
<feature type="compositionally biased region" description="Low complexity" evidence="3">
    <location>
        <begin position="93"/>
        <end position="107"/>
    </location>
</feature>
<evidence type="ECO:0000256" key="3">
    <source>
        <dbReference type="SAM" id="MobiDB-lite"/>
    </source>
</evidence>
<keyword evidence="4" id="KW-1133">Transmembrane helix</keyword>
<feature type="compositionally biased region" description="Pro residues" evidence="3">
    <location>
        <begin position="215"/>
        <end position="224"/>
    </location>
</feature>
<feature type="compositionally biased region" description="Basic and acidic residues" evidence="3">
    <location>
        <begin position="24"/>
        <end position="43"/>
    </location>
</feature>
<feature type="compositionally biased region" description="Basic residues" evidence="3">
    <location>
        <begin position="1"/>
        <end position="10"/>
    </location>
</feature>
<dbReference type="GO" id="GO:0009002">
    <property type="term" value="F:serine-type D-Ala-D-Ala carboxypeptidase activity"/>
    <property type="evidence" value="ECO:0007669"/>
    <property type="project" value="UniProtKB-EC"/>
</dbReference>
<sequence length="651" mass="64906">MATRRLRTPHSLRTEVVSPRRVRRREEGVVGREDSHYRPEGLDGRGSGRSVTGGATGRVSVPDANVPRRPESTPEPPVTGRTGEHPPPPAWRPPSAAGDRPAVGSAPVSPPFPPSGAAPAVGSASVAGSAPVAGSSPHRGAAPVVGRPDVASPPAEPSARPGSAPPATGPSRRRRRWVPVVLVVVLLAGLAGAAAVLRPGPVAGWLGATSTPSPSARPPEPDPVPVLAGPDAAAPAPTPAGVRAAVEPLTVSAALGSRVNLSVADVVTGEPLYAKGGDDATVPASVTKLATGVTVLKARGPGYRIATRAVAGASPGEVVLVGGGDPTLAVDKNGFYPGAARLDALATQVKQALGGTAPTRVVVDSTLFPGPVHGPGWDADIPTGGFGASITALMTDGARRDPVGARKNFADSHGAATRYAEPDLAAGRSFARLLGLPEGGVVRGTAPADGGATATGAPAPGTELGKVESLPMVRLVDIMITDSDNVIAEALARQVALARNQQASFAGGAAATDEVIGELGLPADEISLADGSGLSRSNRISPSLLTDLIAVAGNGTHPELTAIFGGLPVAAWSGTLGGRYESTETAAGAGVVRAKTGTLTGVHAIAGLVTTRDGRLLTFAVLTDRAPAGDPEVTRAALDRIAGALAGCGCR</sequence>
<keyword evidence="2 5" id="KW-0378">Hydrolase</keyword>
<comment type="caution">
    <text evidence="5">The sequence shown here is derived from an EMBL/GenBank/DDBJ whole genome shotgun (WGS) entry which is preliminary data.</text>
</comment>
<keyword evidence="6" id="KW-1185">Reference proteome</keyword>
<feature type="transmembrane region" description="Helical" evidence="4">
    <location>
        <begin position="177"/>
        <end position="197"/>
    </location>
</feature>
<feature type="region of interest" description="Disordered" evidence="3">
    <location>
        <begin position="208"/>
        <end position="239"/>
    </location>
</feature>
<evidence type="ECO:0000256" key="4">
    <source>
        <dbReference type="SAM" id="Phobius"/>
    </source>
</evidence>
<dbReference type="Gene3D" id="3.50.80.20">
    <property type="entry name" value="D-Ala-D-Ala carboxypeptidase C, peptidase S13"/>
    <property type="match status" value="1"/>
</dbReference>
<evidence type="ECO:0000256" key="1">
    <source>
        <dbReference type="ARBA" id="ARBA00006096"/>
    </source>
</evidence>
<dbReference type="Pfam" id="PF02113">
    <property type="entry name" value="Peptidase_S13"/>
    <property type="match status" value="2"/>
</dbReference>
<feature type="compositionally biased region" description="Low complexity" evidence="3">
    <location>
        <begin position="444"/>
        <end position="462"/>
    </location>
</feature>
<keyword evidence="5" id="KW-0121">Carboxypeptidase</keyword>
<evidence type="ECO:0000256" key="2">
    <source>
        <dbReference type="ARBA" id="ARBA00022801"/>
    </source>
</evidence>
<dbReference type="NCBIfam" id="TIGR00666">
    <property type="entry name" value="PBP4"/>
    <property type="match status" value="1"/>
</dbReference>